<evidence type="ECO:0000313" key="2">
    <source>
        <dbReference type="EMBL" id="VVM53442.1"/>
    </source>
</evidence>
<organism evidence="2 3">
    <name type="scientific">Pseudomonas fluorescens</name>
    <dbReference type="NCBI Taxonomy" id="294"/>
    <lineage>
        <taxon>Bacteria</taxon>
        <taxon>Pseudomonadati</taxon>
        <taxon>Pseudomonadota</taxon>
        <taxon>Gammaproteobacteria</taxon>
        <taxon>Pseudomonadales</taxon>
        <taxon>Pseudomonadaceae</taxon>
        <taxon>Pseudomonas</taxon>
    </lineage>
</organism>
<keyword evidence="1" id="KW-0732">Signal</keyword>
<gene>
    <name evidence="2" type="ORF">PS624_00906</name>
</gene>
<accession>A0A5E6QJY3</accession>
<evidence type="ECO:0008006" key="4">
    <source>
        <dbReference type="Google" id="ProtNLM"/>
    </source>
</evidence>
<protein>
    <recommendedName>
        <fullName evidence="4">Integrating conjugative element protein</fullName>
    </recommendedName>
</protein>
<dbReference type="RefSeq" id="WP_224794569.1">
    <property type="nucleotide sequence ID" value="NZ_CABVGZ010000006.1"/>
</dbReference>
<proteinExistence type="predicted"/>
<sequence precursor="true">MMHSHKPAAKKHRAILAYGLLSVLLVSHTQLQAAQTQVNKDGIHHNGTVIGDDVLYSIGGGRAVSMGGAASMDSISVGAGWDTNLICGDMSLNTTLQNQLNGATQGFKSIMSNVIKNATSAVASLPALIIQRADPGLYNLLTNGILQARLDFDRSKSTCKSIADRMADIAGGQMSWGQLAEGVALSKAVGSKDAVAAIEQAETRRGNHGVPWVGGNAAGGSGQAPIRVVSDVTRSGYNLLNGRDVNDRSAIPKNSCGNRLSCQTWSSPQEAEAWATKVLGEREHQTCDRCTKTQTKPGVGLTPLIQEEFDTKLHALAALIKGTKPTTTEHLLAASSQSLTVTRGVIEALRDEPDQDLLAQRLASEVALSSVLEKALLLQRTLLTGRKEPNVASNELAQQAISTESDILSLEINNLKTELELRRTLAGNSPMMLIQRQNDRATGSLGVYQGDPVRNRLDLIQQATPEGQPR</sequence>
<dbReference type="InterPro" id="IPR021204">
    <property type="entry name" value="Integr_conj_element_PFL4711"/>
</dbReference>
<feature type="signal peptide" evidence="1">
    <location>
        <begin position="1"/>
        <end position="33"/>
    </location>
</feature>
<feature type="chain" id="PRO_5023023676" description="Integrating conjugative element protein" evidence="1">
    <location>
        <begin position="34"/>
        <end position="470"/>
    </location>
</feature>
<name>A0A5E6QJY3_PSEFL</name>
<reference evidence="2 3" key="1">
    <citation type="submission" date="2019-09" db="EMBL/GenBank/DDBJ databases">
        <authorList>
            <person name="Chandra G."/>
            <person name="Truman W A."/>
        </authorList>
    </citation>
    <scope>NUCLEOTIDE SEQUENCE [LARGE SCALE GENOMIC DNA]</scope>
    <source>
        <strain evidence="2">PS624</strain>
    </source>
</reference>
<dbReference type="NCBIfam" id="TIGR03755">
    <property type="entry name" value="conj_TIGR03755"/>
    <property type="match status" value="1"/>
</dbReference>
<dbReference type="AlphaFoldDB" id="A0A5E6QJY3"/>
<dbReference type="Proteomes" id="UP000326241">
    <property type="component" value="Unassembled WGS sequence"/>
</dbReference>
<evidence type="ECO:0000256" key="1">
    <source>
        <dbReference type="SAM" id="SignalP"/>
    </source>
</evidence>
<dbReference type="EMBL" id="CABVGZ010000006">
    <property type="protein sequence ID" value="VVM53442.1"/>
    <property type="molecule type" value="Genomic_DNA"/>
</dbReference>
<evidence type="ECO:0000313" key="3">
    <source>
        <dbReference type="Proteomes" id="UP000326241"/>
    </source>
</evidence>